<dbReference type="GO" id="GO:0008168">
    <property type="term" value="F:methyltransferase activity"/>
    <property type="evidence" value="ECO:0007669"/>
    <property type="project" value="UniProtKB-KW"/>
</dbReference>
<dbReference type="Proteomes" id="UP001198901">
    <property type="component" value="Unassembled WGS sequence"/>
</dbReference>
<keyword evidence="5" id="KW-1185">Reference proteome</keyword>
<organism evidence="4 5">
    <name type="scientific">Winogradskyella alexanderae</name>
    <dbReference type="NCBI Taxonomy" id="2877123"/>
    <lineage>
        <taxon>Bacteria</taxon>
        <taxon>Pseudomonadati</taxon>
        <taxon>Bacteroidota</taxon>
        <taxon>Flavobacteriia</taxon>
        <taxon>Flavobacteriales</taxon>
        <taxon>Flavobacteriaceae</taxon>
        <taxon>Winogradskyella</taxon>
    </lineage>
</organism>
<reference evidence="5" key="1">
    <citation type="submission" date="2023-07" db="EMBL/GenBank/DDBJ databases">
        <authorList>
            <person name="Yue Y."/>
        </authorList>
    </citation>
    <scope>NUCLEOTIDE SEQUENCE [LARGE SCALE GENOMIC DNA]</scope>
    <source>
        <strain evidence="5">D23</strain>
    </source>
</reference>
<dbReference type="EMBL" id="JAIUJR010000005">
    <property type="protein sequence ID" value="MCA0132624.1"/>
    <property type="molecule type" value="Genomic_DNA"/>
</dbReference>
<dbReference type="InterPro" id="IPR029026">
    <property type="entry name" value="tRNA_m1G_MTases_N"/>
</dbReference>
<keyword evidence="2" id="KW-0808">Transferase</keyword>
<gene>
    <name evidence="4" type="ORF">LBU54_08525</name>
</gene>
<dbReference type="RefSeq" id="WP_224528327.1">
    <property type="nucleotide sequence ID" value="NZ_JAIUJR010000005.1"/>
</dbReference>
<evidence type="ECO:0000256" key="1">
    <source>
        <dbReference type="ARBA" id="ARBA00022603"/>
    </source>
</evidence>
<dbReference type="PANTHER" id="PTHR46429:SF1">
    <property type="entry name" value="23S RRNA (GUANOSINE-2'-O-)-METHYLTRANSFERASE RLMB"/>
    <property type="match status" value="1"/>
</dbReference>
<evidence type="ECO:0000313" key="5">
    <source>
        <dbReference type="Proteomes" id="UP001198901"/>
    </source>
</evidence>
<dbReference type="SUPFAM" id="SSF75217">
    <property type="entry name" value="alpha/beta knot"/>
    <property type="match status" value="1"/>
</dbReference>
<dbReference type="InterPro" id="IPR004441">
    <property type="entry name" value="rRNA_MeTrfase_TrmH"/>
</dbReference>
<protein>
    <submittedName>
        <fullName evidence="4">TrmH family RNA methyltransferase</fullName>
    </submittedName>
</protein>
<sequence length="166" mass="18682">MQLTHHDSKFKQYRFPIILVCDNVSNAPNIGSLFRIGDAFGIEKVIFCGETIPIGRRMTKTSRSTEKYVPFEISNSIETVIDTLNNYQLIALEITENSTPLSTLNIDGKKPIALIIGNENFGIHNSILNRCDTVVHIQMYGKNSSMNVVQATSIALYEITNRLKQF</sequence>
<proteinExistence type="predicted"/>
<feature type="domain" description="tRNA/rRNA methyltransferase SpoU type" evidence="3">
    <location>
        <begin position="17"/>
        <end position="157"/>
    </location>
</feature>
<dbReference type="Gene3D" id="3.40.1280.10">
    <property type="match status" value="1"/>
</dbReference>
<accession>A0ABS7XTB5</accession>
<dbReference type="GO" id="GO:0032259">
    <property type="term" value="P:methylation"/>
    <property type="evidence" value="ECO:0007669"/>
    <property type="project" value="UniProtKB-KW"/>
</dbReference>
<comment type="caution">
    <text evidence="4">The sequence shown here is derived from an EMBL/GenBank/DDBJ whole genome shotgun (WGS) entry which is preliminary data.</text>
</comment>
<dbReference type="InterPro" id="IPR001537">
    <property type="entry name" value="SpoU_MeTrfase"/>
</dbReference>
<evidence type="ECO:0000313" key="4">
    <source>
        <dbReference type="EMBL" id="MCA0132624.1"/>
    </source>
</evidence>
<dbReference type="Pfam" id="PF00588">
    <property type="entry name" value="SpoU_methylase"/>
    <property type="match status" value="1"/>
</dbReference>
<dbReference type="PANTHER" id="PTHR46429">
    <property type="entry name" value="23S RRNA (GUANOSINE-2'-O-)-METHYLTRANSFERASE RLMB"/>
    <property type="match status" value="1"/>
</dbReference>
<evidence type="ECO:0000256" key="2">
    <source>
        <dbReference type="ARBA" id="ARBA00022679"/>
    </source>
</evidence>
<dbReference type="InterPro" id="IPR029028">
    <property type="entry name" value="Alpha/beta_knot_MTases"/>
</dbReference>
<dbReference type="CDD" id="cd18082">
    <property type="entry name" value="SpoU-like_family"/>
    <property type="match status" value="1"/>
</dbReference>
<keyword evidence="1 4" id="KW-0489">Methyltransferase</keyword>
<evidence type="ECO:0000259" key="3">
    <source>
        <dbReference type="Pfam" id="PF00588"/>
    </source>
</evidence>
<name>A0ABS7XTB5_9FLAO</name>